<protein>
    <recommendedName>
        <fullName evidence="4">RRM domain-containing protein</fullName>
    </recommendedName>
</protein>
<keyword evidence="3" id="KW-1185">Reference proteome</keyword>
<dbReference type="AlphaFoldDB" id="A0A3P7XNS1"/>
<dbReference type="GO" id="GO:0071011">
    <property type="term" value="C:precatalytic spliceosome"/>
    <property type="evidence" value="ECO:0007669"/>
    <property type="project" value="TreeGrafter"/>
</dbReference>
<proteinExistence type="predicted"/>
<dbReference type="InterPro" id="IPR052793">
    <property type="entry name" value="EJC-associated_protein"/>
</dbReference>
<evidence type="ECO:0000313" key="2">
    <source>
        <dbReference type="EMBL" id="VDO30992.1"/>
    </source>
</evidence>
<evidence type="ECO:0000256" key="1">
    <source>
        <dbReference type="SAM" id="MobiDB-lite"/>
    </source>
</evidence>
<dbReference type="PANTHER" id="PTHR46589">
    <property type="entry name" value="APOPTOTIC CHROMATIN CONDENSATION INDUCER IN THE NUCLEUS"/>
    <property type="match status" value="1"/>
</dbReference>
<accession>A0A3P7XNS1</accession>
<name>A0A3P7XNS1_HAEPC</name>
<organism evidence="2 3">
    <name type="scientific">Haemonchus placei</name>
    <name type="common">Barber's pole worm</name>
    <dbReference type="NCBI Taxonomy" id="6290"/>
    <lineage>
        <taxon>Eukaryota</taxon>
        <taxon>Metazoa</taxon>
        <taxon>Ecdysozoa</taxon>
        <taxon>Nematoda</taxon>
        <taxon>Chromadorea</taxon>
        <taxon>Rhabditida</taxon>
        <taxon>Rhabditina</taxon>
        <taxon>Rhabditomorpha</taxon>
        <taxon>Strongyloidea</taxon>
        <taxon>Trichostrongylidae</taxon>
        <taxon>Haemonchus</taxon>
    </lineage>
</organism>
<dbReference type="STRING" id="6290.A0A3P7XNS1"/>
<dbReference type="OrthoDB" id="5348404at2759"/>
<dbReference type="Proteomes" id="UP000268014">
    <property type="component" value="Unassembled WGS sequence"/>
</dbReference>
<dbReference type="GO" id="GO:0061574">
    <property type="term" value="C:ASAP complex"/>
    <property type="evidence" value="ECO:0007669"/>
    <property type="project" value="TreeGrafter"/>
</dbReference>
<dbReference type="EMBL" id="UZAF01016604">
    <property type="protein sequence ID" value="VDO30992.1"/>
    <property type="molecule type" value="Genomic_DNA"/>
</dbReference>
<dbReference type="GO" id="GO:0008380">
    <property type="term" value="P:RNA splicing"/>
    <property type="evidence" value="ECO:0007669"/>
    <property type="project" value="TreeGrafter"/>
</dbReference>
<feature type="compositionally biased region" description="Polar residues" evidence="1">
    <location>
        <begin position="141"/>
        <end position="152"/>
    </location>
</feature>
<dbReference type="PANTHER" id="PTHR46589:SF1">
    <property type="entry name" value="APOPTOTIC CHROMATIN CONDENSATION INDUCER IN THE NUCLEUS"/>
    <property type="match status" value="1"/>
</dbReference>
<dbReference type="GO" id="GO:0003723">
    <property type="term" value="F:RNA binding"/>
    <property type="evidence" value="ECO:0007669"/>
    <property type="project" value="TreeGrafter"/>
</dbReference>
<reference evidence="2 3" key="1">
    <citation type="submission" date="2018-11" db="EMBL/GenBank/DDBJ databases">
        <authorList>
            <consortium name="Pathogen Informatics"/>
        </authorList>
    </citation>
    <scope>NUCLEOTIDE SEQUENCE [LARGE SCALE GENOMIC DNA]</scope>
    <source>
        <strain evidence="2 3">MHpl1</strain>
    </source>
</reference>
<evidence type="ECO:0008006" key="4">
    <source>
        <dbReference type="Google" id="ProtNLM"/>
    </source>
</evidence>
<evidence type="ECO:0000313" key="3">
    <source>
        <dbReference type="Proteomes" id="UP000268014"/>
    </source>
</evidence>
<feature type="region of interest" description="Disordered" evidence="1">
    <location>
        <begin position="132"/>
        <end position="152"/>
    </location>
</feature>
<sequence length="177" mass="20068">MDEAEEREIRKLKRRLIAEKKTLHEHGGEKKRKVSPSRYSENSDWKILIDSFRHPESDIVHIRGLTRPFTDRALKAEITKSGGQIVDFWIDSVKSHCIVQVFFSNNESLSRIASAEGSLSLKDLASMKKSDHLVGGRPGVRSTSQGIQSVTPWSNGRPISHNVFGPSDLRFLKQRHP</sequence>
<gene>
    <name evidence="2" type="ORF">HPLM_LOCUS7122</name>
</gene>